<dbReference type="GO" id="GO:0005524">
    <property type="term" value="F:ATP binding"/>
    <property type="evidence" value="ECO:0007669"/>
    <property type="project" value="InterPro"/>
</dbReference>
<gene>
    <name evidence="3" type="ORF">Acr_24g0014060</name>
</gene>
<dbReference type="Proteomes" id="UP000585474">
    <property type="component" value="Unassembled WGS sequence"/>
</dbReference>
<name>A0A7J0GWQ5_9ERIC</name>
<proteinExistence type="predicted"/>
<keyword evidence="3" id="KW-0418">Kinase</keyword>
<dbReference type="OrthoDB" id="1716081at2759"/>
<keyword evidence="1" id="KW-0732">Signal</keyword>
<evidence type="ECO:0000313" key="3">
    <source>
        <dbReference type="EMBL" id="GFZ15216.1"/>
    </source>
</evidence>
<dbReference type="PROSITE" id="PS50011">
    <property type="entry name" value="PROTEIN_KINASE_DOM"/>
    <property type="match status" value="1"/>
</dbReference>
<dbReference type="Gene3D" id="1.10.510.10">
    <property type="entry name" value="Transferase(Phosphotransferase) domain 1"/>
    <property type="match status" value="1"/>
</dbReference>
<keyword evidence="3" id="KW-0808">Transferase</keyword>
<dbReference type="AlphaFoldDB" id="A0A7J0GWQ5"/>
<evidence type="ECO:0000259" key="2">
    <source>
        <dbReference type="PROSITE" id="PS50011"/>
    </source>
</evidence>
<organism evidence="3 4">
    <name type="scientific">Actinidia rufa</name>
    <dbReference type="NCBI Taxonomy" id="165716"/>
    <lineage>
        <taxon>Eukaryota</taxon>
        <taxon>Viridiplantae</taxon>
        <taxon>Streptophyta</taxon>
        <taxon>Embryophyta</taxon>
        <taxon>Tracheophyta</taxon>
        <taxon>Spermatophyta</taxon>
        <taxon>Magnoliopsida</taxon>
        <taxon>eudicotyledons</taxon>
        <taxon>Gunneridae</taxon>
        <taxon>Pentapetalae</taxon>
        <taxon>asterids</taxon>
        <taxon>Ericales</taxon>
        <taxon>Actinidiaceae</taxon>
        <taxon>Actinidia</taxon>
    </lineage>
</organism>
<feature type="chain" id="PRO_5029739418" evidence="1">
    <location>
        <begin position="29"/>
        <end position="145"/>
    </location>
</feature>
<sequence length="145" mass="15827">MGHGATADWWSVGVILFELLVGIPPFNAEHPQAMFIPSAEVHDTSYFMSRYIWNPEDDSVGGGSDFDDLTETCSISCSSGSGYTQDEDGDKCGNLAEFSAPTLNVQYSFSNFSFKNLSQLASINYDLVVKSAKELSDASKYAIPR</sequence>
<keyword evidence="4" id="KW-1185">Reference proteome</keyword>
<feature type="domain" description="Protein kinase" evidence="2">
    <location>
        <begin position="1"/>
        <end position="145"/>
    </location>
</feature>
<dbReference type="InterPro" id="IPR000719">
    <property type="entry name" value="Prot_kinase_dom"/>
</dbReference>
<dbReference type="GO" id="GO:0004672">
    <property type="term" value="F:protein kinase activity"/>
    <property type="evidence" value="ECO:0007669"/>
    <property type="project" value="InterPro"/>
</dbReference>
<evidence type="ECO:0000256" key="1">
    <source>
        <dbReference type="SAM" id="SignalP"/>
    </source>
</evidence>
<dbReference type="EMBL" id="BJWL01000024">
    <property type="protein sequence ID" value="GFZ15216.1"/>
    <property type="molecule type" value="Genomic_DNA"/>
</dbReference>
<dbReference type="SUPFAM" id="SSF56112">
    <property type="entry name" value="Protein kinase-like (PK-like)"/>
    <property type="match status" value="1"/>
</dbReference>
<evidence type="ECO:0000313" key="4">
    <source>
        <dbReference type="Proteomes" id="UP000585474"/>
    </source>
</evidence>
<feature type="signal peptide" evidence="1">
    <location>
        <begin position="1"/>
        <end position="28"/>
    </location>
</feature>
<comment type="caution">
    <text evidence="3">The sequence shown here is derived from an EMBL/GenBank/DDBJ whole genome shotgun (WGS) entry which is preliminary data.</text>
</comment>
<accession>A0A7J0GWQ5</accession>
<dbReference type="InterPro" id="IPR011009">
    <property type="entry name" value="Kinase-like_dom_sf"/>
</dbReference>
<reference evidence="3 4" key="1">
    <citation type="submission" date="2019-07" db="EMBL/GenBank/DDBJ databases">
        <title>De Novo Assembly of kiwifruit Actinidia rufa.</title>
        <authorList>
            <person name="Sugita-Konishi S."/>
            <person name="Sato K."/>
            <person name="Mori E."/>
            <person name="Abe Y."/>
            <person name="Kisaki G."/>
            <person name="Hamano K."/>
            <person name="Suezawa K."/>
            <person name="Otani M."/>
            <person name="Fukuda T."/>
            <person name="Manabe T."/>
            <person name="Gomi K."/>
            <person name="Tabuchi M."/>
            <person name="Akimitsu K."/>
            <person name="Kataoka I."/>
        </authorList>
    </citation>
    <scope>NUCLEOTIDE SEQUENCE [LARGE SCALE GENOMIC DNA]</scope>
    <source>
        <strain evidence="4">cv. Fuchu</strain>
    </source>
</reference>
<protein>
    <submittedName>
        <fullName evidence="3">AGC (cAMP-dependent, cGMP-dependent and protein kinase C) kinase family protein</fullName>
    </submittedName>
</protein>